<gene>
    <name evidence="1" type="ORF">SAMN02745207_00906</name>
</gene>
<sequence>MSKKQGAIIVVLLALIISAGILATKLNNDSLYVGEQLNGDGQTISTSQTDTTTSSNFFAEQKILRDNTENSTLKTLQTLIDDDNVSKEEKDKTAQKYTELTLARNNESEVETILKAKGFQEILCLVEESKVSVIVKTAEKLTDKQLKQIQTVVYDVTKIMEVEVIEKQ</sequence>
<accession>A0A1M5SFB2</accession>
<dbReference type="Proteomes" id="UP000184447">
    <property type="component" value="Unassembled WGS sequence"/>
</dbReference>
<proteinExistence type="predicted"/>
<dbReference type="AlphaFoldDB" id="A0A1M5SFB2"/>
<dbReference type="InterPro" id="IPR038503">
    <property type="entry name" value="SpoIIIAH_sf"/>
</dbReference>
<evidence type="ECO:0000313" key="1">
    <source>
        <dbReference type="EMBL" id="SHH37171.1"/>
    </source>
</evidence>
<evidence type="ECO:0000313" key="2">
    <source>
        <dbReference type="Proteomes" id="UP000184447"/>
    </source>
</evidence>
<dbReference type="STRING" id="1121316.SAMN02745207_00906"/>
<keyword evidence="2" id="KW-1185">Reference proteome</keyword>
<dbReference type="Pfam" id="PF12685">
    <property type="entry name" value="SpoIIIAH"/>
    <property type="match status" value="1"/>
</dbReference>
<organism evidence="1 2">
    <name type="scientific">Clostridium grantii DSM 8605</name>
    <dbReference type="NCBI Taxonomy" id="1121316"/>
    <lineage>
        <taxon>Bacteria</taxon>
        <taxon>Bacillati</taxon>
        <taxon>Bacillota</taxon>
        <taxon>Clostridia</taxon>
        <taxon>Eubacteriales</taxon>
        <taxon>Clostridiaceae</taxon>
        <taxon>Clostridium</taxon>
    </lineage>
</organism>
<dbReference type="RefSeq" id="WP_073337236.1">
    <property type="nucleotide sequence ID" value="NZ_FQXM01000004.1"/>
</dbReference>
<protein>
    <submittedName>
        <fullName evidence="1">Stage III sporulation protein AH</fullName>
    </submittedName>
</protein>
<reference evidence="1 2" key="1">
    <citation type="submission" date="2016-11" db="EMBL/GenBank/DDBJ databases">
        <authorList>
            <person name="Jaros S."/>
            <person name="Januszkiewicz K."/>
            <person name="Wedrychowicz H."/>
        </authorList>
    </citation>
    <scope>NUCLEOTIDE SEQUENCE [LARGE SCALE GENOMIC DNA]</scope>
    <source>
        <strain evidence="1 2">DSM 8605</strain>
    </source>
</reference>
<dbReference type="EMBL" id="FQXM01000004">
    <property type="protein sequence ID" value="SHH37171.1"/>
    <property type="molecule type" value="Genomic_DNA"/>
</dbReference>
<dbReference type="OrthoDB" id="1707181at2"/>
<name>A0A1M5SFB2_9CLOT</name>
<dbReference type="Gene3D" id="1.10.287.4300">
    <property type="entry name" value="Stage III sporulation protein AH-like"/>
    <property type="match status" value="1"/>
</dbReference>
<dbReference type="InterPro" id="IPR024232">
    <property type="entry name" value="SpoIIIAH"/>
</dbReference>